<accession>A0A6N0HT52</accession>
<gene>
    <name evidence="2" type="ORF">HUE57_04130</name>
</gene>
<dbReference type="RefSeq" id="WP_174672760.1">
    <property type="nucleotide sequence ID" value="NZ_CP054491.1"/>
</dbReference>
<proteinExistence type="predicted"/>
<dbReference type="KEGG" id="rev:HUE57_04130"/>
<dbReference type="EMBL" id="CP054491">
    <property type="protein sequence ID" value="QKQ25578.1"/>
    <property type="molecule type" value="Genomic_DNA"/>
</dbReference>
<evidence type="ECO:0000256" key="1">
    <source>
        <dbReference type="SAM" id="MobiDB-lite"/>
    </source>
</evidence>
<name>A0A6N0HT52_9GAMM</name>
<evidence type="ECO:0000313" key="3">
    <source>
        <dbReference type="Proteomes" id="UP000509658"/>
    </source>
</evidence>
<evidence type="ECO:0000313" key="2">
    <source>
        <dbReference type="EMBL" id="QKQ25578.1"/>
    </source>
</evidence>
<feature type="region of interest" description="Disordered" evidence="1">
    <location>
        <begin position="1"/>
        <end position="21"/>
    </location>
</feature>
<dbReference type="AlphaFoldDB" id="A0A6N0HT52"/>
<reference evidence="2 3" key="1">
    <citation type="submission" date="2020-05" db="EMBL/GenBank/DDBJ databases">
        <title>Horizontal transmission and recombination maintain forever young bacterial symbiont genomes.</title>
        <authorList>
            <person name="Russell S.L."/>
            <person name="Pepper-Tunick E."/>
            <person name="Svedberg J."/>
            <person name="Byrne A."/>
            <person name="Ruelas Castillo J."/>
            <person name="Vollmers C."/>
            <person name="Beinart R.A."/>
            <person name="Corbett-Detig R."/>
        </authorList>
    </citation>
    <scope>NUCLEOTIDE SEQUENCE [LARGE SCALE GENOMIC DNA]</scope>
    <source>
        <strain evidence="2">Santa_Monica_outfall</strain>
    </source>
</reference>
<sequence length="63" mass="7342">MPELFKSQWDEKNNSWIPPGETTFQRVKRGFNKIELIEEPTLAMGYKRFVGGRINISKNKKTG</sequence>
<keyword evidence="3" id="KW-1185">Reference proteome</keyword>
<organism evidence="2 3">
    <name type="scientific">Candidatus Reidiella endopervernicosa</name>
    <dbReference type="NCBI Taxonomy" id="2738883"/>
    <lineage>
        <taxon>Bacteria</taxon>
        <taxon>Pseudomonadati</taxon>
        <taxon>Pseudomonadota</taxon>
        <taxon>Gammaproteobacteria</taxon>
        <taxon>Candidatus Reidiella</taxon>
    </lineage>
</organism>
<dbReference type="Proteomes" id="UP000509658">
    <property type="component" value="Chromosome"/>
</dbReference>
<protein>
    <submittedName>
        <fullName evidence="2">Uncharacterized protein</fullName>
    </submittedName>
</protein>